<dbReference type="EMBL" id="BARV01000889">
    <property type="protein sequence ID" value="GAH90339.1"/>
    <property type="molecule type" value="Genomic_DNA"/>
</dbReference>
<dbReference type="SUPFAM" id="SSF51905">
    <property type="entry name" value="FAD/NAD(P)-binding domain"/>
    <property type="match status" value="1"/>
</dbReference>
<protein>
    <submittedName>
        <fullName evidence="1">Uncharacterized protein</fullName>
    </submittedName>
</protein>
<dbReference type="Gene3D" id="3.90.700.10">
    <property type="entry name" value="Succinate dehydrogenase/fumarate reductase flavoprotein, catalytic domain"/>
    <property type="match status" value="1"/>
</dbReference>
<accession>X1KJM1</accession>
<gene>
    <name evidence="1" type="ORF">S06H3_02884</name>
</gene>
<sequence length="244" mass="27188">MAYRAGADIVNMEFPLVCRVYKDFTHAVVGPPGIMGRLIDGKGRELLRRSGAKKLMTPAEFLNFYARTQPTAFHSIGPYYMDVSCVEGWPEEKGEMQRMLWAIESESTSAGFLAWMKERGEDWTKAPVEAEWRPISTHNNQAGIHMNVNAESSLDGFYCAGMVIGGGWRQNSTGAFVFGARAGRNAAEYAGKIPEPKIMPNCWSRCVNSKMFTRSRIGSSHKGKRAIILPYLKSPALQIKQSIK</sequence>
<evidence type="ECO:0000313" key="1">
    <source>
        <dbReference type="EMBL" id="GAH90339.1"/>
    </source>
</evidence>
<dbReference type="InterPro" id="IPR036188">
    <property type="entry name" value="FAD/NAD-bd_sf"/>
</dbReference>
<comment type="caution">
    <text evidence="1">The sequence shown here is derived from an EMBL/GenBank/DDBJ whole genome shotgun (WGS) entry which is preliminary data.</text>
</comment>
<dbReference type="AlphaFoldDB" id="X1KJM1"/>
<name>X1KJM1_9ZZZZ</name>
<reference evidence="1" key="1">
    <citation type="journal article" date="2014" name="Front. Microbiol.">
        <title>High frequency of phylogenetically diverse reductive dehalogenase-homologous genes in deep subseafloor sedimentary metagenomes.</title>
        <authorList>
            <person name="Kawai M."/>
            <person name="Futagami T."/>
            <person name="Toyoda A."/>
            <person name="Takaki Y."/>
            <person name="Nishi S."/>
            <person name="Hori S."/>
            <person name="Arai W."/>
            <person name="Tsubouchi T."/>
            <person name="Morono Y."/>
            <person name="Uchiyama I."/>
            <person name="Ito T."/>
            <person name="Fujiyama A."/>
            <person name="Inagaki F."/>
            <person name="Takami H."/>
        </authorList>
    </citation>
    <scope>NUCLEOTIDE SEQUENCE</scope>
    <source>
        <strain evidence="1">Expedition CK06-06</strain>
    </source>
</reference>
<organism evidence="1">
    <name type="scientific">marine sediment metagenome</name>
    <dbReference type="NCBI Taxonomy" id="412755"/>
    <lineage>
        <taxon>unclassified sequences</taxon>
        <taxon>metagenomes</taxon>
        <taxon>ecological metagenomes</taxon>
    </lineage>
</organism>
<dbReference type="Gene3D" id="3.50.50.60">
    <property type="entry name" value="FAD/NAD(P)-binding domain"/>
    <property type="match status" value="1"/>
</dbReference>
<dbReference type="InterPro" id="IPR027477">
    <property type="entry name" value="Succ_DH/fumarate_Rdtase_cat_sf"/>
</dbReference>
<proteinExistence type="predicted"/>